<dbReference type="SMART" id="SM00102">
    <property type="entry name" value="ADF"/>
    <property type="match status" value="1"/>
</dbReference>
<evidence type="ECO:0000256" key="5">
    <source>
        <dbReference type="ARBA" id="ARBA00038052"/>
    </source>
</evidence>
<evidence type="ECO:0000256" key="3">
    <source>
        <dbReference type="ARBA" id="ARBA00023203"/>
    </source>
</evidence>
<proteinExistence type="inferred from homology"/>
<keyword evidence="2" id="KW-0963">Cytoplasm</keyword>
<accession>A0AA38LY33</accession>
<reference evidence="7" key="1">
    <citation type="journal article" date="2022" name="G3 (Bethesda)">
        <title>High quality genome of the basidiomycete yeast Dioszegia hungarica PDD-24b-2 isolated from cloud water.</title>
        <authorList>
            <person name="Jarrige D."/>
            <person name="Haridas S."/>
            <person name="Bleykasten-Grosshans C."/>
            <person name="Joly M."/>
            <person name="Nadalig T."/>
            <person name="Sancelme M."/>
            <person name="Vuilleumier S."/>
            <person name="Grigoriev I.V."/>
            <person name="Amato P."/>
            <person name="Bringel F."/>
        </authorList>
    </citation>
    <scope>NUCLEOTIDE SEQUENCE</scope>
    <source>
        <strain evidence="7">PDD-24b-2</strain>
    </source>
</reference>
<dbReference type="GeneID" id="77725768"/>
<dbReference type="PANTHER" id="PTHR10829">
    <property type="entry name" value="CORTACTIN AND DREBRIN"/>
    <property type="match status" value="1"/>
</dbReference>
<evidence type="ECO:0000256" key="2">
    <source>
        <dbReference type="ARBA" id="ARBA00022490"/>
    </source>
</evidence>
<dbReference type="EMBL" id="JAKWFO010000003">
    <property type="protein sequence ID" value="KAI9638564.1"/>
    <property type="molecule type" value="Genomic_DNA"/>
</dbReference>
<dbReference type="AlphaFoldDB" id="A0AA38LY33"/>
<evidence type="ECO:0000313" key="7">
    <source>
        <dbReference type="EMBL" id="KAI9638564.1"/>
    </source>
</evidence>
<comment type="similarity">
    <text evidence="5">Belongs to the actin-binding proteins ADF family. Coactosin subfamily.</text>
</comment>
<comment type="caution">
    <text evidence="7">The sequence shown here is derived from an EMBL/GenBank/DDBJ whole genome shotgun (WGS) entry which is preliminary data.</text>
</comment>
<protein>
    <recommendedName>
        <fullName evidence="6">ADF-H domain-containing protein</fullName>
    </recommendedName>
</protein>
<evidence type="ECO:0000313" key="8">
    <source>
        <dbReference type="Proteomes" id="UP001164286"/>
    </source>
</evidence>
<keyword evidence="8" id="KW-1185">Reference proteome</keyword>
<dbReference type="SUPFAM" id="SSF55753">
    <property type="entry name" value="Actin depolymerizing proteins"/>
    <property type="match status" value="1"/>
</dbReference>
<evidence type="ECO:0000259" key="6">
    <source>
        <dbReference type="PROSITE" id="PS51263"/>
    </source>
</evidence>
<dbReference type="GO" id="GO:0030864">
    <property type="term" value="C:cortical actin cytoskeleton"/>
    <property type="evidence" value="ECO:0007669"/>
    <property type="project" value="TreeGrafter"/>
</dbReference>
<feature type="domain" description="ADF-H" evidence="6">
    <location>
        <begin position="1"/>
        <end position="134"/>
    </location>
</feature>
<comment type="subcellular location">
    <subcellularLocation>
        <location evidence="1">Cytoplasm</location>
        <location evidence="1">Cytoskeleton</location>
    </subcellularLocation>
</comment>
<dbReference type="GO" id="GO:0005884">
    <property type="term" value="C:actin filament"/>
    <property type="evidence" value="ECO:0007669"/>
    <property type="project" value="TreeGrafter"/>
</dbReference>
<organism evidence="7 8">
    <name type="scientific">Dioszegia hungarica</name>
    <dbReference type="NCBI Taxonomy" id="4972"/>
    <lineage>
        <taxon>Eukaryota</taxon>
        <taxon>Fungi</taxon>
        <taxon>Dikarya</taxon>
        <taxon>Basidiomycota</taxon>
        <taxon>Agaricomycotina</taxon>
        <taxon>Tremellomycetes</taxon>
        <taxon>Tremellales</taxon>
        <taxon>Bulleribasidiaceae</taxon>
        <taxon>Dioszegia</taxon>
    </lineage>
</organism>
<dbReference type="FunFam" id="3.40.20.10:FF:000018">
    <property type="entry name" value="Coactosin-like 1"/>
    <property type="match status" value="1"/>
</dbReference>
<gene>
    <name evidence="7" type="ORF">MKK02DRAFT_22449</name>
</gene>
<dbReference type="Gene3D" id="3.40.20.10">
    <property type="entry name" value="Severin"/>
    <property type="match status" value="1"/>
</dbReference>
<dbReference type="InterPro" id="IPR002108">
    <property type="entry name" value="ADF-H"/>
</dbReference>
<sequence>MADVKDPKIAEAYEKVRDHKDETTWLILDYESDKSNTLTLTSTGTGDLADLASNFQPSRASYAYAKVKYNNDEHSFREKFILVIWIGDEVKVMRRAKVSVHLGDVKNVLRAYSIDVQASSANDLKEDDIVQRLRRAGGANYDRSKFD</sequence>
<dbReference type="Proteomes" id="UP001164286">
    <property type="component" value="Unassembled WGS sequence"/>
</dbReference>
<name>A0AA38LY33_9TREE</name>
<dbReference type="GO" id="GO:0030833">
    <property type="term" value="P:regulation of actin filament polymerization"/>
    <property type="evidence" value="ECO:0007669"/>
    <property type="project" value="TreeGrafter"/>
</dbReference>
<keyword evidence="4" id="KW-0206">Cytoskeleton</keyword>
<keyword evidence="3" id="KW-0009">Actin-binding</keyword>
<dbReference type="GO" id="GO:0030427">
    <property type="term" value="C:site of polarized growth"/>
    <property type="evidence" value="ECO:0007669"/>
    <property type="project" value="TreeGrafter"/>
</dbReference>
<evidence type="ECO:0000256" key="1">
    <source>
        <dbReference type="ARBA" id="ARBA00004245"/>
    </source>
</evidence>
<dbReference type="PANTHER" id="PTHR10829:SF56">
    <property type="entry name" value="ADF-H DOMAIN-CONTAINING PROTEIN"/>
    <property type="match status" value="1"/>
</dbReference>
<dbReference type="PROSITE" id="PS51263">
    <property type="entry name" value="ADF_H"/>
    <property type="match status" value="1"/>
</dbReference>
<dbReference type="Pfam" id="PF00241">
    <property type="entry name" value="Cofilin_ADF"/>
    <property type="match status" value="1"/>
</dbReference>
<evidence type="ECO:0000256" key="4">
    <source>
        <dbReference type="ARBA" id="ARBA00023212"/>
    </source>
</evidence>
<dbReference type="InterPro" id="IPR029006">
    <property type="entry name" value="ADF-H/Gelsolin-like_dom_sf"/>
</dbReference>
<dbReference type="GO" id="GO:0051015">
    <property type="term" value="F:actin filament binding"/>
    <property type="evidence" value="ECO:0007669"/>
    <property type="project" value="TreeGrafter"/>
</dbReference>
<dbReference type="RefSeq" id="XP_052948341.1">
    <property type="nucleotide sequence ID" value="XM_053086567.1"/>
</dbReference>